<keyword evidence="7" id="KW-0378">Hydrolase</keyword>
<dbReference type="RefSeq" id="WP_082633659.1">
    <property type="nucleotide sequence ID" value="NZ_LN885086.1"/>
</dbReference>
<keyword evidence="3" id="KW-0479">Metal-binding</keyword>
<dbReference type="Proteomes" id="UP000066284">
    <property type="component" value="Chromosome 1"/>
</dbReference>
<dbReference type="STRING" id="1715989.NITINOP_1692"/>
<dbReference type="InterPro" id="IPR043461">
    <property type="entry name" value="LpxH-like"/>
</dbReference>
<dbReference type="GO" id="GO:0016020">
    <property type="term" value="C:membrane"/>
    <property type="evidence" value="ECO:0007669"/>
    <property type="project" value="GOC"/>
</dbReference>
<proteinExistence type="predicted"/>
<dbReference type="EMBL" id="LN885086">
    <property type="protein sequence ID" value="CUQ66667.1"/>
    <property type="molecule type" value="Genomic_DNA"/>
</dbReference>
<dbReference type="GO" id="GO:0046872">
    <property type="term" value="F:metal ion binding"/>
    <property type="evidence" value="ECO:0007669"/>
    <property type="project" value="UniProtKB-KW"/>
</dbReference>
<reference evidence="8" key="1">
    <citation type="submission" date="2015-09" db="EMBL/GenBank/DDBJ databases">
        <authorList>
            <person name="Daims H."/>
        </authorList>
    </citation>
    <scope>NUCLEOTIDE SEQUENCE [LARGE SCALE GENOMIC DNA]</scope>
</reference>
<dbReference type="InterPro" id="IPR004843">
    <property type="entry name" value="Calcineurin-like_PHP"/>
</dbReference>
<feature type="domain" description="Calcineurin-like phosphoesterase" evidence="6">
    <location>
        <begin position="13"/>
        <end position="213"/>
    </location>
</feature>
<name>A0A0S4KW64_9BACT</name>
<evidence type="ECO:0000256" key="2">
    <source>
        <dbReference type="ARBA" id="ARBA00022519"/>
    </source>
</evidence>
<organism evidence="7 8">
    <name type="scientific">Candidatus Nitrospira inopinata</name>
    <dbReference type="NCBI Taxonomy" id="1715989"/>
    <lineage>
        <taxon>Bacteria</taxon>
        <taxon>Pseudomonadati</taxon>
        <taxon>Nitrospirota</taxon>
        <taxon>Nitrospiria</taxon>
        <taxon>Nitrospirales</taxon>
        <taxon>Nitrospiraceae</taxon>
        <taxon>Nitrospira</taxon>
    </lineage>
</organism>
<evidence type="ECO:0000313" key="8">
    <source>
        <dbReference type="Proteomes" id="UP000066284"/>
    </source>
</evidence>
<keyword evidence="1" id="KW-1003">Cell membrane</keyword>
<dbReference type="OrthoDB" id="9802481at2"/>
<evidence type="ECO:0000313" key="7">
    <source>
        <dbReference type="EMBL" id="CUQ66667.1"/>
    </source>
</evidence>
<keyword evidence="4" id="KW-0472">Membrane</keyword>
<dbReference type="AlphaFoldDB" id="A0A0S4KW64"/>
<evidence type="ECO:0000256" key="3">
    <source>
        <dbReference type="ARBA" id="ARBA00022723"/>
    </source>
</evidence>
<dbReference type="KEGG" id="nio:NITINOP_1692"/>
<dbReference type="EC" id="3.6.1.-" evidence="7"/>
<dbReference type="PANTHER" id="PTHR34990:SF2">
    <property type="entry name" value="BLL8164 PROTEIN"/>
    <property type="match status" value="1"/>
</dbReference>
<evidence type="ECO:0000256" key="4">
    <source>
        <dbReference type="ARBA" id="ARBA00023136"/>
    </source>
</evidence>
<dbReference type="GO" id="GO:0008758">
    <property type="term" value="F:UDP-2,3-diacylglucosamine hydrolase activity"/>
    <property type="evidence" value="ECO:0007669"/>
    <property type="project" value="TreeGrafter"/>
</dbReference>
<dbReference type="InterPro" id="IPR029052">
    <property type="entry name" value="Metallo-depent_PP-like"/>
</dbReference>
<dbReference type="Pfam" id="PF00149">
    <property type="entry name" value="Metallophos"/>
    <property type="match status" value="1"/>
</dbReference>
<dbReference type="SUPFAM" id="SSF56300">
    <property type="entry name" value="Metallo-dependent phosphatases"/>
    <property type="match status" value="1"/>
</dbReference>
<evidence type="ECO:0000256" key="1">
    <source>
        <dbReference type="ARBA" id="ARBA00022475"/>
    </source>
</evidence>
<dbReference type="GO" id="GO:0009245">
    <property type="term" value="P:lipid A biosynthetic process"/>
    <property type="evidence" value="ECO:0007669"/>
    <property type="project" value="TreeGrafter"/>
</dbReference>
<gene>
    <name evidence="7" type="ORF">NITINOP_1692</name>
</gene>
<dbReference type="CDD" id="cd07398">
    <property type="entry name" value="MPP_YbbF-LpxH"/>
    <property type="match status" value="1"/>
</dbReference>
<keyword evidence="8" id="KW-1185">Reference proteome</keyword>
<evidence type="ECO:0000259" key="6">
    <source>
        <dbReference type="Pfam" id="PF00149"/>
    </source>
</evidence>
<keyword evidence="2" id="KW-0997">Cell inner membrane</keyword>
<dbReference type="Gene3D" id="3.60.21.10">
    <property type="match status" value="1"/>
</dbReference>
<keyword evidence="5" id="KW-0464">Manganese</keyword>
<sequence>MKKPKEFRAWSFRTVWISDVHLGFRGCSADHLLDFLHSVHCEYLYLVGDIIDIWEMKKRMFWPQSHNNVVRTILGKAKHGTKVVYVPGNHDELLRDYHDMTFGNVHIVKEAIHTGADGRRLLVTHGDKFDSVVRSSRAIAMLGTRLYDWLLKANYLVHWFRRKLDLPHWSLAGFLKHKVKNAVQFISNFERAVAYETARLGVEGVVCGHIHRPEITRLNDVIYCNCGDWVESCSALVEHHDGSLELLRWADTVASLKHSRLVDRDRLALFPEEELVVTATNRSVA</sequence>
<evidence type="ECO:0000256" key="5">
    <source>
        <dbReference type="ARBA" id="ARBA00023211"/>
    </source>
</evidence>
<protein>
    <submittedName>
        <fullName evidence="7">Ser/Thr protein phosphatase family protein, UDP-2,3-diacylglucosamine hydrolase-like protein</fullName>
        <ecNumber evidence="7">3.6.1.-</ecNumber>
    </submittedName>
</protein>
<dbReference type="PANTHER" id="PTHR34990">
    <property type="entry name" value="UDP-2,3-DIACYLGLUCOSAMINE HYDROLASE-RELATED"/>
    <property type="match status" value="1"/>
</dbReference>
<accession>A0A0S4KW64</accession>